<dbReference type="Proteomes" id="UP001179842">
    <property type="component" value="Chromosome"/>
</dbReference>
<dbReference type="EMBL" id="CP122979">
    <property type="protein sequence ID" value="WGI36633.1"/>
    <property type="molecule type" value="Genomic_DNA"/>
</dbReference>
<evidence type="ECO:0000313" key="2">
    <source>
        <dbReference type="Proteomes" id="UP001179842"/>
    </source>
</evidence>
<proteinExistence type="predicted"/>
<dbReference type="NCBIfam" id="NF045964">
    <property type="entry name" value="RNAP_delt_plasma"/>
    <property type="match status" value="1"/>
</dbReference>
<keyword evidence="2" id="KW-1185">Reference proteome</keyword>
<protein>
    <submittedName>
        <fullName evidence="1">DNA-directed RNA polymerase subunit delta</fullName>
    </submittedName>
</protein>
<sequence>MKTMINLAKEILNNTKDLEFEEIFLYVKEHLYERWVKDLPKLSDEEEKNLLTKKRGELYKLLTVDSNFKRLNDGKWTTQVVDSIF</sequence>
<organism evidence="1 2">
    <name type="scientific">Mesomycoplasma lagogenitalium</name>
    <dbReference type="NCBI Taxonomy" id="171286"/>
    <lineage>
        <taxon>Bacteria</taxon>
        <taxon>Bacillati</taxon>
        <taxon>Mycoplasmatota</taxon>
        <taxon>Mycoplasmoidales</taxon>
        <taxon>Metamycoplasmataceae</taxon>
        <taxon>Mesomycoplasma</taxon>
    </lineage>
</organism>
<name>A0ABY8LWG0_9BACT</name>
<keyword evidence="1" id="KW-0804">Transcription</keyword>
<dbReference type="RefSeq" id="WP_280101934.1">
    <property type="nucleotide sequence ID" value="NZ_CP122979.1"/>
</dbReference>
<evidence type="ECO:0000313" key="1">
    <source>
        <dbReference type="EMBL" id="WGI36633.1"/>
    </source>
</evidence>
<keyword evidence="1" id="KW-0240">DNA-directed RNA polymerase</keyword>
<dbReference type="InterPro" id="IPR038087">
    <property type="entry name" value="RNAP_delta_N_dom_sf"/>
</dbReference>
<gene>
    <name evidence="1" type="ORF">QEG99_04180</name>
</gene>
<reference evidence="1" key="1">
    <citation type="submission" date="2023-04" db="EMBL/GenBank/DDBJ databases">
        <title>Completed genome of Mycoplasma lagogenitalium type strain 12MS.</title>
        <authorList>
            <person name="Spergser J."/>
        </authorList>
    </citation>
    <scope>NUCLEOTIDE SEQUENCE</scope>
    <source>
        <strain evidence="1">12MS</strain>
    </source>
</reference>
<accession>A0ABY8LWG0</accession>
<dbReference type="GO" id="GO:0000428">
    <property type="term" value="C:DNA-directed RNA polymerase complex"/>
    <property type="evidence" value="ECO:0007669"/>
    <property type="project" value="UniProtKB-KW"/>
</dbReference>
<dbReference type="Gene3D" id="1.10.10.1250">
    <property type="entry name" value="RNA polymerase, subunit delta, N-terminal domain"/>
    <property type="match status" value="1"/>
</dbReference>